<dbReference type="Proteomes" id="UP000566995">
    <property type="component" value="Unassembled WGS sequence"/>
</dbReference>
<organism evidence="1 2">
    <name type="scientific">Pseudomonas nitroreducens</name>
    <dbReference type="NCBI Taxonomy" id="46680"/>
    <lineage>
        <taxon>Bacteria</taxon>
        <taxon>Pseudomonadati</taxon>
        <taxon>Pseudomonadota</taxon>
        <taxon>Gammaproteobacteria</taxon>
        <taxon>Pseudomonadales</taxon>
        <taxon>Pseudomonadaceae</taxon>
        <taxon>Pseudomonas</taxon>
    </lineage>
</organism>
<evidence type="ECO:0000313" key="2">
    <source>
        <dbReference type="Proteomes" id="UP000566995"/>
    </source>
</evidence>
<comment type="caution">
    <text evidence="1">The sequence shown here is derived from an EMBL/GenBank/DDBJ whole genome shotgun (WGS) entry which is preliminary data.</text>
</comment>
<name>A0A7W7KG79_PSENT</name>
<dbReference type="EMBL" id="JACHLI010000001">
    <property type="protein sequence ID" value="MBB4861543.1"/>
    <property type="molecule type" value="Genomic_DNA"/>
</dbReference>
<sequence length="163" mass="18622">MDNNKKTISRSLVREYQPARLELNDYTLMVAKSVLDDLWKERLDSRGRFYEGHRDGSAKFASLLAQRLFGGKLCGNQNHSFVELPDGKIIDLNDDQRYVAALGSDAHARDDIHMMNHETRASFGSCVPRIERWAQRAVEACPKSFAITAKTDFSLKRDFEPSR</sequence>
<evidence type="ECO:0000313" key="1">
    <source>
        <dbReference type="EMBL" id="MBB4861543.1"/>
    </source>
</evidence>
<protein>
    <submittedName>
        <fullName evidence="1">Uncharacterized protein</fullName>
    </submittedName>
</protein>
<accession>A0A7W7KG79</accession>
<gene>
    <name evidence="1" type="ORF">HNP46_000354</name>
</gene>
<dbReference type="AlphaFoldDB" id="A0A7W7KG79"/>
<dbReference type="RefSeq" id="WP_184585801.1">
    <property type="nucleotide sequence ID" value="NZ_JACHLI010000001.1"/>
</dbReference>
<proteinExistence type="predicted"/>
<reference evidence="1 2" key="1">
    <citation type="submission" date="2020-08" db="EMBL/GenBank/DDBJ databases">
        <title>Functional genomics of gut bacteria from endangered species of beetles.</title>
        <authorList>
            <person name="Carlos-Shanley C."/>
        </authorList>
    </citation>
    <scope>NUCLEOTIDE SEQUENCE [LARGE SCALE GENOMIC DNA]</scope>
    <source>
        <strain evidence="1 2">S00179</strain>
    </source>
</reference>